<dbReference type="PRINTS" id="PR00153">
    <property type="entry name" value="CSAPPISMRASE"/>
</dbReference>
<dbReference type="InterPro" id="IPR002130">
    <property type="entry name" value="Cyclophilin-type_PPIase_dom"/>
</dbReference>
<protein>
    <recommendedName>
        <fullName evidence="2">peptidylprolyl isomerase</fullName>
        <ecNumber evidence="2">5.2.1.8</ecNumber>
    </recommendedName>
</protein>
<dbReference type="FunFam" id="1.25.40.10:FF:000029">
    <property type="entry name" value="peptidyl-prolyl cis-trans isomerase D"/>
    <property type="match status" value="1"/>
</dbReference>
<evidence type="ECO:0000256" key="1">
    <source>
        <dbReference type="ARBA" id="ARBA00000971"/>
    </source>
</evidence>
<evidence type="ECO:0000256" key="3">
    <source>
        <dbReference type="ARBA" id="ARBA00022737"/>
    </source>
</evidence>
<accession>A0A9P0EFR9</accession>
<keyword evidence="5" id="KW-0697">Rotamase</keyword>
<comment type="catalytic activity">
    <reaction evidence="1">
        <text>[protein]-peptidylproline (omega=180) = [protein]-peptidylproline (omega=0)</text>
        <dbReference type="Rhea" id="RHEA:16237"/>
        <dbReference type="Rhea" id="RHEA-COMP:10747"/>
        <dbReference type="Rhea" id="RHEA-COMP:10748"/>
        <dbReference type="ChEBI" id="CHEBI:83833"/>
        <dbReference type="ChEBI" id="CHEBI:83834"/>
        <dbReference type="EC" id="5.2.1.8"/>
    </reaction>
</comment>
<keyword evidence="6" id="KW-0413">Isomerase</keyword>
<dbReference type="GO" id="GO:0005739">
    <property type="term" value="C:mitochondrion"/>
    <property type="evidence" value="ECO:0007669"/>
    <property type="project" value="TreeGrafter"/>
</dbReference>
<dbReference type="Gene3D" id="1.25.40.10">
    <property type="entry name" value="Tetratricopeptide repeat domain"/>
    <property type="match status" value="1"/>
</dbReference>
<dbReference type="EC" id="5.2.1.8" evidence="2"/>
<dbReference type="PROSITE" id="PS50072">
    <property type="entry name" value="CSA_PPIASE_2"/>
    <property type="match status" value="1"/>
</dbReference>
<evidence type="ECO:0000259" key="7">
    <source>
        <dbReference type="PROSITE" id="PS50072"/>
    </source>
</evidence>
<dbReference type="InterPro" id="IPR019734">
    <property type="entry name" value="TPR_rpt"/>
</dbReference>
<reference evidence="8" key="1">
    <citation type="submission" date="2022-01" db="EMBL/GenBank/DDBJ databases">
        <authorList>
            <person name="King R."/>
        </authorList>
    </citation>
    <scope>NUCLEOTIDE SEQUENCE</scope>
</reference>
<evidence type="ECO:0000256" key="2">
    <source>
        <dbReference type="ARBA" id="ARBA00013194"/>
    </source>
</evidence>
<evidence type="ECO:0000313" key="8">
    <source>
        <dbReference type="EMBL" id="CAH1394317.1"/>
    </source>
</evidence>
<evidence type="ECO:0000256" key="5">
    <source>
        <dbReference type="ARBA" id="ARBA00023110"/>
    </source>
</evidence>
<dbReference type="AlphaFoldDB" id="A0A9P0EFR9"/>
<dbReference type="Gene3D" id="2.40.100.10">
    <property type="entry name" value="Cyclophilin-like"/>
    <property type="match status" value="1"/>
</dbReference>
<dbReference type="EMBL" id="OV725078">
    <property type="protein sequence ID" value="CAH1394317.1"/>
    <property type="molecule type" value="Genomic_DNA"/>
</dbReference>
<dbReference type="Proteomes" id="UP001152798">
    <property type="component" value="Chromosome 2"/>
</dbReference>
<keyword evidence="3" id="KW-0677">Repeat</keyword>
<dbReference type="InterPro" id="IPR029000">
    <property type="entry name" value="Cyclophilin-like_dom_sf"/>
</dbReference>
<feature type="domain" description="PPIase cyclophilin-type" evidence="7">
    <location>
        <begin position="15"/>
        <end position="214"/>
    </location>
</feature>
<dbReference type="Pfam" id="PF00160">
    <property type="entry name" value="Pro_isomerase"/>
    <property type="match status" value="2"/>
</dbReference>
<dbReference type="InterPro" id="IPR011990">
    <property type="entry name" value="TPR-like_helical_dom_sf"/>
</dbReference>
<evidence type="ECO:0000313" key="9">
    <source>
        <dbReference type="Proteomes" id="UP001152798"/>
    </source>
</evidence>
<dbReference type="SUPFAM" id="SSF48452">
    <property type="entry name" value="TPR-like"/>
    <property type="match status" value="1"/>
</dbReference>
<dbReference type="GO" id="GO:0016018">
    <property type="term" value="F:cyclosporin A binding"/>
    <property type="evidence" value="ECO:0007669"/>
    <property type="project" value="TreeGrafter"/>
</dbReference>
<dbReference type="PANTHER" id="PTHR11071:SF561">
    <property type="entry name" value="PEPTIDYL-PROLYL CIS-TRANS ISOMERASE D-RELATED"/>
    <property type="match status" value="1"/>
</dbReference>
<name>A0A9P0EFR9_NEZVI</name>
<dbReference type="SMART" id="SM00028">
    <property type="entry name" value="TPR"/>
    <property type="match status" value="2"/>
</dbReference>
<dbReference type="GO" id="GO:0003755">
    <property type="term" value="F:peptidyl-prolyl cis-trans isomerase activity"/>
    <property type="evidence" value="ECO:0007669"/>
    <property type="project" value="UniProtKB-KW"/>
</dbReference>
<proteinExistence type="predicted"/>
<dbReference type="SUPFAM" id="SSF50891">
    <property type="entry name" value="Cyclophilin-like"/>
    <property type="match status" value="2"/>
</dbReference>
<organism evidence="8 9">
    <name type="scientific">Nezara viridula</name>
    <name type="common">Southern green stink bug</name>
    <name type="synonym">Cimex viridulus</name>
    <dbReference type="NCBI Taxonomy" id="85310"/>
    <lineage>
        <taxon>Eukaryota</taxon>
        <taxon>Metazoa</taxon>
        <taxon>Ecdysozoa</taxon>
        <taxon>Arthropoda</taxon>
        <taxon>Hexapoda</taxon>
        <taxon>Insecta</taxon>
        <taxon>Pterygota</taxon>
        <taxon>Neoptera</taxon>
        <taxon>Paraneoptera</taxon>
        <taxon>Hemiptera</taxon>
        <taxon>Heteroptera</taxon>
        <taxon>Panheteroptera</taxon>
        <taxon>Pentatomomorpha</taxon>
        <taxon>Pentatomoidea</taxon>
        <taxon>Pentatomidae</taxon>
        <taxon>Pentatominae</taxon>
        <taxon>Nezara</taxon>
    </lineage>
</organism>
<keyword evidence="4" id="KW-0802">TPR repeat</keyword>
<keyword evidence="9" id="KW-1185">Reference proteome</keyword>
<dbReference type="OrthoDB" id="407558at2759"/>
<evidence type="ECO:0000256" key="6">
    <source>
        <dbReference type="ARBA" id="ARBA00023235"/>
    </source>
</evidence>
<dbReference type="PANTHER" id="PTHR11071">
    <property type="entry name" value="PEPTIDYL-PROLYL CIS-TRANS ISOMERASE"/>
    <property type="match status" value="1"/>
</dbReference>
<sequence>MGYVNDKKSYNPFVFFDVKIGQEDVGRIVIELFRNVVPKTVENFRTLCTGEKGIGLQGKQLHYKGSIFHKDGGCVKSSALLYIFYHLFHPRCLVEKSLFIFTKQSVMPEFMIQGGDIINCDGTGGECIYGLNFEDENFILKHENGGEVSMVNRGLPNSNSSQFFITTVPCPHLDGNNVVFGKVRFGLGVVREIGITPANEGKPLVDCIIEKSGEIVPEEGWGINECDGTEDVFPPYPEDWILTNHQDNNDPYSTVAKIKDSGNNFFKDENYILANKKYKKALRYLDWYLKNSENTNIETDKLYKLKSFCLLNSAAALLKLDKHREAVTLCDEVLLIDIDNPKALFRRAQANRWLHNCELALRDLNKAISLKPKDLKILNEIQLVRKSMYESELSERQRCSKMLKA</sequence>
<evidence type="ECO:0000256" key="4">
    <source>
        <dbReference type="ARBA" id="ARBA00022803"/>
    </source>
</evidence>
<gene>
    <name evidence="8" type="ORF">NEZAVI_LOCUS4841</name>
</gene>
<dbReference type="GO" id="GO:0006457">
    <property type="term" value="P:protein folding"/>
    <property type="evidence" value="ECO:0007669"/>
    <property type="project" value="TreeGrafter"/>
</dbReference>